<dbReference type="PANTHER" id="PTHR36978">
    <property type="entry name" value="P-LOOP CONTAINING NUCLEOTIDE TRIPHOSPHATE HYDROLASE"/>
    <property type="match status" value="1"/>
</dbReference>
<dbReference type="InterPro" id="IPR027417">
    <property type="entry name" value="P-loop_NTPase"/>
</dbReference>
<dbReference type="SUPFAM" id="SSF52540">
    <property type="entry name" value="P-loop containing nucleoside triphosphate hydrolases"/>
    <property type="match status" value="1"/>
</dbReference>
<dbReference type="Gene3D" id="3.40.50.300">
    <property type="entry name" value="P-loop containing nucleotide triphosphate hydrolases"/>
    <property type="match status" value="1"/>
</dbReference>
<dbReference type="Pfam" id="PF17784">
    <property type="entry name" value="Sulfotransfer_4"/>
    <property type="match status" value="1"/>
</dbReference>
<name>A0ABP6Z9W4_9ACTN</name>
<dbReference type="PANTHER" id="PTHR36978:SF4">
    <property type="entry name" value="P-LOOP CONTAINING NUCLEOSIDE TRIPHOSPHATE HYDROLASE PROTEIN"/>
    <property type="match status" value="1"/>
</dbReference>
<reference evidence="2" key="1">
    <citation type="journal article" date="2019" name="Int. J. Syst. Evol. Microbiol.">
        <title>The Global Catalogue of Microorganisms (GCM) 10K type strain sequencing project: providing services to taxonomists for standard genome sequencing and annotation.</title>
        <authorList>
            <consortium name="The Broad Institute Genomics Platform"/>
            <consortium name="The Broad Institute Genome Sequencing Center for Infectious Disease"/>
            <person name="Wu L."/>
            <person name="Ma J."/>
        </authorList>
    </citation>
    <scope>NUCLEOTIDE SEQUENCE [LARGE SCALE GENOMIC DNA]</scope>
    <source>
        <strain evidence="2">JCM 17326</strain>
    </source>
</reference>
<evidence type="ECO:0000313" key="1">
    <source>
        <dbReference type="EMBL" id="GAA3599675.1"/>
    </source>
</evidence>
<dbReference type="InterPro" id="IPR040632">
    <property type="entry name" value="Sulfotransfer_4"/>
</dbReference>
<dbReference type="EMBL" id="BAABDQ010000034">
    <property type="protein sequence ID" value="GAA3599675.1"/>
    <property type="molecule type" value="Genomic_DNA"/>
</dbReference>
<organism evidence="1 2">
    <name type="scientific">Nonomuraea rosea</name>
    <dbReference type="NCBI Taxonomy" id="638574"/>
    <lineage>
        <taxon>Bacteria</taxon>
        <taxon>Bacillati</taxon>
        <taxon>Actinomycetota</taxon>
        <taxon>Actinomycetes</taxon>
        <taxon>Streptosporangiales</taxon>
        <taxon>Streptosporangiaceae</taxon>
        <taxon>Nonomuraea</taxon>
    </lineage>
</organism>
<evidence type="ECO:0000313" key="2">
    <source>
        <dbReference type="Proteomes" id="UP001500630"/>
    </source>
</evidence>
<protein>
    <submittedName>
        <fullName evidence="1">Sulfotransferase family protein</fullName>
    </submittedName>
</protein>
<gene>
    <name evidence="1" type="ORF">GCM10022419_099430</name>
</gene>
<sequence>MLKVVGASFGRTGTSSVRLALETLGFGPCHYMKELFTDPAHAEEWLRVVDGGRPDWERLLGDFTSTIAWPAAFFWRELAAAYPEAKVLLIVRDPDSWYASMSRTLYRTRPVGTGTEPSLGVRDRVIERIVWQGTFSGRFADREHAIGVYRAQLDEVRDAVPSGRLIEFTPSSGWKPLCAALGADVPDAPFPVANTTDEYVRRAEQAGVIAPR</sequence>
<accession>A0ABP6Z9W4</accession>
<comment type="caution">
    <text evidence="1">The sequence shown here is derived from an EMBL/GenBank/DDBJ whole genome shotgun (WGS) entry which is preliminary data.</text>
</comment>
<dbReference type="Proteomes" id="UP001500630">
    <property type="component" value="Unassembled WGS sequence"/>
</dbReference>
<dbReference type="RefSeq" id="WP_345573015.1">
    <property type="nucleotide sequence ID" value="NZ_BAABDQ010000034.1"/>
</dbReference>
<proteinExistence type="predicted"/>
<keyword evidence="2" id="KW-1185">Reference proteome</keyword>